<sequence length="56" mass="6325">MLDHEGKMALTPHQLGEAETMFLNYHNHQWSGIPSLGQVTTTLSSFVVSRDCFFLT</sequence>
<dbReference type="Proteomes" id="UP000304148">
    <property type="component" value="Chromosome"/>
</dbReference>
<gene>
    <name evidence="1" type="ORF">PBLR_12408</name>
</gene>
<evidence type="ECO:0000313" key="2">
    <source>
        <dbReference type="Proteomes" id="UP000304148"/>
    </source>
</evidence>
<accession>A0A383RCG4</accession>
<dbReference type="EMBL" id="LS992241">
    <property type="protein sequence ID" value="SYX83986.1"/>
    <property type="molecule type" value="Genomic_DNA"/>
</dbReference>
<reference evidence="2" key="1">
    <citation type="submission" date="2018-08" db="EMBL/GenBank/DDBJ databases">
        <authorList>
            <person name="Chevrot R."/>
        </authorList>
    </citation>
    <scope>NUCLEOTIDE SEQUENCE [LARGE SCALE GENOMIC DNA]</scope>
</reference>
<evidence type="ECO:0000313" key="1">
    <source>
        <dbReference type="EMBL" id="SYX83986.1"/>
    </source>
</evidence>
<organism evidence="1 2">
    <name type="scientific">Paenibacillus alvei</name>
    <name type="common">Bacillus alvei</name>
    <dbReference type="NCBI Taxonomy" id="44250"/>
    <lineage>
        <taxon>Bacteria</taxon>
        <taxon>Bacillati</taxon>
        <taxon>Bacillota</taxon>
        <taxon>Bacilli</taxon>
        <taxon>Bacillales</taxon>
        <taxon>Paenibacillaceae</taxon>
        <taxon>Paenibacillus</taxon>
    </lineage>
</organism>
<protein>
    <submittedName>
        <fullName evidence="1">Uncharacterized protein</fullName>
    </submittedName>
</protein>
<name>A0A383RCG4_PAEAL</name>
<proteinExistence type="predicted"/>
<dbReference type="AlphaFoldDB" id="A0A383RCG4"/>